<evidence type="ECO:0000256" key="5">
    <source>
        <dbReference type="ARBA" id="ARBA00022694"/>
    </source>
</evidence>
<keyword evidence="4" id="KW-0949">S-adenosyl-L-methionine</keyword>
<feature type="domain" description="tRNA/rRNA methyltransferase SpoU type" evidence="7">
    <location>
        <begin position="3"/>
        <end position="91"/>
    </location>
</feature>
<evidence type="ECO:0000256" key="1">
    <source>
        <dbReference type="ARBA" id="ARBA00022555"/>
    </source>
</evidence>
<dbReference type="GO" id="GO:0008173">
    <property type="term" value="F:RNA methyltransferase activity"/>
    <property type="evidence" value="ECO:0007669"/>
    <property type="project" value="InterPro"/>
</dbReference>
<name>A0A1F5FG92_9BACT</name>
<evidence type="ECO:0000256" key="6">
    <source>
        <dbReference type="ARBA" id="ARBA00022884"/>
    </source>
</evidence>
<proteinExistence type="predicted"/>
<dbReference type="Pfam" id="PF00588">
    <property type="entry name" value="SpoU_methylase"/>
    <property type="match status" value="1"/>
</dbReference>
<evidence type="ECO:0000256" key="4">
    <source>
        <dbReference type="ARBA" id="ARBA00022691"/>
    </source>
</evidence>
<dbReference type="InterPro" id="IPR029026">
    <property type="entry name" value="tRNA_m1G_MTases_N"/>
</dbReference>
<keyword evidence="2" id="KW-0489">Methyltransferase</keyword>
<dbReference type="PANTHER" id="PTHR43453">
    <property type="entry name" value="RRNA METHYLASE-LIKE"/>
    <property type="match status" value="1"/>
</dbReference>
<keyword evidence="6" id="KW-0694">RNA-binding</keyword>
<evidence type="ECO:0000256" key="2">
    <source>
        <dbReference type="ARBA" id="ARBA00022603"/>
    </source>
</evidence>
<dbReference type="InterPro" id="IPR033671">
    <property type="entry name" value="TrmH"/>
</dbReference>
<gene>
    <name evidence="8" type="ORF">A2368_02100</name>
</gene>
<protein>
    <recommendedName>
        <fullName evidence="7">tRNA/rRNA methyltransferase SpoU type domain-containing protein</fullName>
    </recommendedName>
</protein>
<accession>A0A1F5FG92</accession>
<dbReference type="InterPro" id="IPR001537">
    <property type="entry name" value="SpoU_MeTrfase"/>
</dbReference>
<comment type="caution">
    <text evidence="8">The sequence shown here is derived from an EMBL/GenBank/DDBJ whole genome shotgun (WGS) entry which is preliminary data.</text>
</comment>
<dbReference type="SUPFAM" id="SSF75217">
    <property type="entry name" value="alpha/beta knot"/>
    <property type="match status" value="1"/>
</dbReference>
<dbReference type="Proteomes" id="UP000176682">
    <property type="component" value="Unassembled WGS sequence"/>
</dbReference>
<dbReference type="PANTHER" id="PTHR43453:SF1">
    <property type="entry name" value="TRNA_RRNA METHYLTRANSFERASE SPOU TYPE DOMAIN-CONTAINING PROTEIN"/>
    <property type="match status" value="1"/>
</dbReference>
<keyword evidence="5" id="KW-0819">tRNA processing</keyword>
<dbReference type="GO" id="GO:0002938">
    <property type="term" value="P:tRNA guanine ribose methylation"/>
    <property type="evidence" value="ECO:0007669"/>
    <property type="project" value="TreeGrafter"/>
</dbReference>
<dbReference type="AlphaFoldDB" id="A0A1F5FG92"/>
<organism evidence="8 9">
    <name type="scientific">Candidatus Collierbacteria bacterium RIFOXYB1_FULL_49_13</name>
    <dbReference type="NCBI Taxonomy" id="1817728"/>
    <lineage>
        <taxon>Bacteria</taxon>
        <taxon>Candidatus Collieribacteriota</taxon>
    </lineage>
</organism>
<dbReference type="InterPro" id="IPR029028">
    <property type="entry name" value="Alpha/beta_knot_MTases"/>
</dbReference>
<reference evidence="8 9" key="1">
    <citation type="journal article" date="2016" name="Nat. Commun.">
        <title>Thousands of microbial genomes shed light on interconnected biogeochemical processes in an aquifer system.</title>
        <authorList>
            <person name="Anantharaman K."/>
            <person name="Brown C.T."/>
            <person name="Hug L.A."/>
            <person name="Sharon I."/>
            <person name="Castelle C.J."/>
            <person name="Probst A.J."/>
            <person name="Thomas B.C."/>
            <person name="Singh A."/>
            <person name="Wilkins M.J."/>
            <person name="Karaoz U."/>
            <person name="Brodie E.L."/>
            <person name="Williams K.H."/>
            <person name="Hubbard S.S."/>
            <person name="Banfield J.F."/>
        </authorList>
    </citation>
    <scope>NUCLEOTIDE SEQUENCE [LARGE SCALE GENOMIC DNA]</scope>
</reference>
<dbReference type="Gene3D" id="3.40.1280.10">
    <property type="match status" value="1"/>
</dbReference>
<evidence type="ECO:0000313" key="8">
    <source>
        <dbReference type="EMBL" id="OGD78695.1"/>
    </source>
</evidence>
<keyword evidence="1" id="KW-0820">tRNA-binding</keyword>
<dbReference type="GO" id="GO:0000049">
    <property type="term" value="F:tRNA binding"/>
    <property type="evidence" value="ECO:0007669"/>
    <property type="project" value="UniProtKB-KW"/>
</dbReference>
<evidence type="ECO:0000313" key="9">
    <source>
        <dbReference type="Proteomes" id="UP000176682"/>
    </source>
</evidence>
<dbReference type="EMBL" id="MFAM01000039">
    <property type="protein sequence ID" value="OGD78695.1"/>
    <property type="molecule type" value="Genomic_DNA"/>
</dbReference>
<evidence type="ECO:0000256" key="3">
    <source>
        <dbReference type="ARBA" id="ARBA00022679"/>
    </source>
</evidence>
<keyword evidence="3" id="KW-0808">Transferase</keyword>
<sequence>MFVKHFDTVKECIEHLRKNLYTIAVTSSHDKGKNVDLYEEEFTQKRLAVWFGNEARGVSGEAIDAADICIRIPMGGIVESLNLGTSTGIVLSFISYQRLKFVFTYKKARIKSRGLGKLITRSWKDFINPHR</sequence>
<evidence type="ECO:0000259" key="7">
    <source>
        <dbReference type="Pfam" id="PF00588"/>
    </source>
</evidence>